<reference evidence="7" key="1">
    <citation type="submission" date="2020-07" db="EMBL/GenBank/DDBJ databases">
        <title>Ethylene signaling mediates host invasion by parasitic plants.</title>
        <authorList>
            <person name="Yoshida S."/>
        </authorList>
    </citation>
    <scope>NUCLEOTIDE SEQUENCE</scope>
    <source>
        <strain evidence="7">Okayama</strain>
    </source>
</reference>
<keyword evidence="5" id="KW-0732">Signal</keyword>
<dbReference type="Proteomes" id="UP000653305">
    <property type="component" value="Unassembled WGS sequence"/>
</dbReference>
<evidence type="ECO:0000313" key="7">
    <source>
        <dbReference type="EMBL" id="GFP82853.1"/>
    </source>
</evidence>
<evidence type="ECO:0000256" key="5">
    <source>
        <dbReference type="ARBA" id="ARBA00022729"/>
    </source>
</evidence>
<dbReference type="Pfam" id="PF05938">
    <property type="entry name" value="Self-incomp_S1"/>
    <property type="match status" value="1"/>
</dbReference>
<evidence type="ECO:0000313" key="8">
    <source>
        <dbReference type="Proteomes" id="UP000653305"/>
    </source>
</evidence>
<dbReference type="OrthoDB" id="886100at2759"/>
<keyword evidence="4 6" id="KW-0964">Secreted</keyword>
<sequence>MFTKITTIYIVLSYLLFANIFRGADSCFLYYKVHVTFINHLPAYFPQPLLVHCASKDDDLGNHTLTLNQRWGFAFCVKPFSTLFKCQLHWNGLKLSIDAYDAMWVLNPCDKGNCAWTVSAGGAGLPRGNFHSWEDQ</sequence>
<comment type="subcellular location">
    <subcellularLocation>
        <location evidence="1 6">Secreted</location>
    </subcellularLocation>
</comment>
<evidence type="ECO:0000256" key="1">
    <source>
        <dbReference type="ARBA" id="ARBA00004613"/>
    </source>
</evidence>
<comment type="caution">
    <text evidence="7">The sequence shown here is derived from an EMBL/GenBank/DDBJ whole genome shotgun (WGS) entry which is preliminary data.</text>
</comment>
<evidence type="ECO:0000256" key="6">
    <source>
        <dbReference type="RuleBase" id="RU367044"/>
    </source>
</evidence>
<dbReference type="InterPro" id="IPR010264">
    <property type="entry name" value="Self-incomp_S1"/>
</dbReference>
<accession>A0A830BF14</accession>
<proteinExistence type="inferred from homology"/>
<dbReference type="GO" id="GO:0005576">
    <property type="term" value="C:extracellular region"/>
    <property type="evidence" value="ECO:0007669"/>
    <property type="project" value="UniProtKB-SubCell"/>
</dbReference>
<evidence type="ECO:0000256" key="2">
    <source>
        <dbReference type="ARBA" id="ARBA00005581"/>
    </source>
</evidence>
<organism evidence="7 8">
    <name type="scientific">Phtheirospermum japonicum</name>
    <dbReference type="NCBI Taxonomy" id="374723"/>
    <lineage>
        <taxon>Eukaryota</taxon>
        <taxon>Viridiplantae</taxon>
        <taxon>Streptophyta</taxon>
        <taxon>Embryophyta</taxon>
        <taxon>Tracheophyta</taxon>
        <taxon>Spermatophyta</taxon>
        <taxon>Magnoliopsida</taxon>
        <taxon>eudicotyledons</taxon>
        <taxon>Gunneridae</taxon>
        <taxon>Pentapetalae</taxon>
        <taxon>asterids</taxon>
        <taxon>lamiids</taxon>
        <taxon>Lamiales</taxon>
        <taxon>Orobanchaceae</taxon>
        <taxon>Orobanchaceae incertae sedis</taxon>
        <taxon>Phtheirospermum</taxon>
    </lineage>
</organism>
<evidence type="ECO:0000256" key="3">
    <source>
        <dbReference type="ARBA" id="ARBA00022471"/>
    </source>
</evidence>
<dbReference type="GO" id="GO:0060320">
    <property type="term" value="P:rejection of self pollen"/>
    <property type="evidence" value="ECO:0007669"/>
    <property type="project" value="UniProtKB-KW"/>
</dbReference>
<dbReference type="PANTHER" id="PTHR31232">
    <property type="match status" value="1"/>
</dbReference>
<keyword evidence="8" id="KW-1185">Reference proteome</keyword>
<keyword evidence="3 6" id="KW-0713">Self-incompatibility</keyword>
<name>A0A830BF14_9LAMI</name>
<gene>
    <name evidence="7" type="ORF">PHJA_000428400</name>
</gene>
<protein>
    <recommendedName>
        <fullName evidence="6">S-protein homolog</fullName>
    </recommendedName>
</protein>
<dbReference type="EMBL" id="BMAC01000053">
    <property type="protein sequence ID" value="GFP82853.1"/>
    <property type="molecule type" value="Genomic_DNA"/>
</dbReference>
<dbReference type="AlphaFoldDB" id="A0A830BF14"/>
<evidence type="ECO:0000256" key="4">
    <source>
        <dbReference type="ARBA" id="ARBA00022525"/>
    </source>
</evidence>
<dbReference type="PANTHER" id="PTHR31232:SF155">
    <property type="entry name" value="PLANT SELF-INCOMPATIBILITY PROTEIN S1 FAMILY"/>
    <property type="match status" value="1"/>
</dbReference>
<comment type="similarity">
    <text evidence="2 6">Belongs to the plant self-incompatibility (S1) protein family.</text>
</comment>